<dbReference type="AlphaFoldDB" id="A0A329TZZ0"/>
<gene>
    <name evidence="2" type="ORF">C4N26_05875</name>
</gene>
<evidence type="ECO:0000313" key="2">
    <source>
        <dbReference type="EMBL" id="RAW54560.1"/>
    </source>
</evidence>
<proteinExistence type="predicted"/>
<evidence type="ECO:0000313" key="3">
    <source>
        <dbReference type="Proteomes" id="UP000251144"/>
    </source>
</evidence>
<name>A0A329TZZ0_9FIRM</name>
<feature type="chain" id="PRO_5016242908" evidence="1">
    <location>
        <begin position="32"/>
        <end position="163"/>
    </location>
</feature>
<dbReference type="Proteomes" id="UP000251144">
    <property type="component" value="Unassembled WGS sequence"/>
</dbReference>
<dbReference type="OrthoDB" id="1861278at2"/>
<evidence type="ECO:0000256" key="1">
    <source>
        <dbReference type="SAM" id="SignalP"/>
    </source>
</evidence>
<feature type="signal peptide" evidence="1">
    <location>
        <begin position="1"/>
        <end position="31"/>
    </location>
</feature>
<reference evidence="2 3" key="1">
    <citation type="submission" date="2018-02" db="EMBL/GenBank/DDBJ databases">
        <title>Complete genome sequencing of Faecalibacterium prausnitzii strains isolated from the human gut.</title>
        <authorList>
            <person name="Fitzgerald B.C."/>
            <person name="Shkoporov A.N."/>
            <person name="Ross P.R."/>
            <person name="Hill C."/>
        </authorList>
    </citation>
    <scope>NUCLEOTIDE SEQUENCE [LARGE SCALE GENOMIC DNA]</scope>
    <source>
        <strain evidence="2 3">APC942/32-1</strain>
    </source>
</reference>
<keyword evidence="1" id="KW-0732">Signal</keyword>
<protein>
    <submittedName>
        <fullName evidence="2">Pilin</fullName>
    </submittedName>
</protein>
<organism evidence="2 3">
    <name type="scientific">Faecalibacterium prausnitzii</name>
    <dbReference type="NCBI Taxonomy" id="853"/>
    <lineage>
        <taxon>Bacteria</taxon>
        <taxon>Bacillati</taxon>
        <taxon>Bacillota</taxon>
        <taxon>Clostridia</taxon>
        <taxon>Eubacteriales</taxon>
        <taxon>Oscillospiraceae</taxon>
        <taxon>Faecalibacterium</taxon>
    </lineage>
</organism>
<dbReference type="EMBL" id="PRLB01000004">
    <property type="protein sequence ID" value="RAW54560.1"/>
    <property type="molecule type" value="Genomic_DNA"/>
</dbReference>
<dbReference type="RefSeq" id="WP_158400772.1">
    <property type="nucleotide sequence ID" value="NZ_PRLB01000004.1"/>
</dbReference>
<accession>A0A329TZZ0</accession>
<sequence length="163" mass="17142">MTISLKHMGRRTGAVLVSLLLLLTLAVSASAAAVKMTVGVRFWRESGDKESMADSAVDTTREATLTRQPNGTFTLELPVKQLSSMNMTGCLTGIAIGEVNYDGTLSGDLSDGTAVLTLKNLPASVLTGSDSSKALAVTCSIKMDTILLGDITTSAKMSIWVER</sequence>
<comment type="caution">
    <text evidence="2">The sequence shown here is derived from an EMBL/GenBank/DDBJ whole genome shotgun (WGS) entry which is preliminary data.</text>
</comment>